<reference evidence="1" key="1">
    <citation type="submission" date="2022-05" db="EMBL/GenBank/DDBJ databases">
        <title>Sphingomonas sp. strain RP10 Genome sequencing and assembly.</title>
        <authorList>
            <person name="Kim I."/>
        </authorList>
    </citation>
    <scope>NUCLEOTIDE SEQUENCE</scope>
    <source>
        <strain evidence="1">RP10</strain>
    </source>
</reference>
<sequence length="62" mass="7043">MKHEADIASRTRRLPDAKDFARAKAMHAAGEGVEHIVVGQWLLTWGKPGRKDFEDWLQDQNG</sequence>
<dbReference type="AlphaFoldDB" id="A0A9X2HPR7"/>
<accession>A0A9X2HPR7</accession>
<name>A0A9X2HPR7_9SPHN</name>
<protein>
    <submittedName>
        <fullName evidence="1">Uncharacterized protein</fullName>
    </submittedName>
</protein>
<gene>
    <name evidence="1" type="ORF">M9979_08470</name>
</gene>
<evidence type="ECO:0000313" key="2">
    <source>
        <dbReference type="Proteomes" id="UP001139486"/>
    </source>
</evidence>
<organism evidence="1 2">
    <name type="scientific">Sphingomonas liriopis</name>
    <dbReference type="NCBI Taxonomy" id="2949094"/>
    <lineage>
        <taxon>Bacteria</taxon>
        <taxon>Pseudomonadati</taxon>
        <taxon>Pseudomonadota</taxon>
        <taxon>Alphaproteobacteria</taxon>
        <taxon>Sphingomonadales</taxon>
        <taxon>Sphingomonadaceae</taxon>
        <taxon>Sphingomonas</taxon>
    </lineage>
</organism>
<proteinExistence type="predicted"/>
<dbReference type="EMBL" id="JAMLDY010000008">
    <property type="protein sequence ID" value="MCP3734903.1"/>
    <property type="molecule type" value="Genomic_DNA"/>
</dbReference>
<keyword evidence="2" id="KW-1185">Reference proteome</keyword>
<comment type="caution">
    <text evidence="1">The sequence shown here is derived from an EMBL/GenBank/DDBJ whole genome shotgun (WGS) entry which is preliminary data.</text>
</comment>
<dbReference type="RefSeq" id="WP_254288917.1">
    <property type="nucleotide sequence ID" value="NZ_JAMLDY010000008.1"/>
</dbReference>
<dbReference type="Proteomes" id="UP001139486">
    <property type="component" value="Unassembled WGS sequence"/>
</dbReference>
<evidence type="ECO:0000313" key="1">
    <source>
        <dbReference type="EMBL" id="MCP3734903.1"/>
    </source>
</evidence>